<dbReference type="OrthoDB" id="1523022at2"/>
<reference evidence="4" key="1">
    <citation type="submission" date="2016-10" db="EMBL/GenBank/DDBJ databases">
        <authorList>
            <person name="Varghese N."/>
            <person name="Submissions S."/>
        </authorList>
    </citation>
    <scope>NUCLEOTIDE SEQUENCE [LARGE SCALE GENOMIC DNA]</scope>
    <source>
        <strain evidence="4">DSM 14807</strain>
    </source>
</reference>
<proteinExistence type="predicted"/>
<dbReference type="AlphaFoldDB" id="A0A1I7N854"/>
<evidence type="ECO:0000256" key="1">
    <source>
        <dbReference type="SAM" id="Phobius"/>
    </source>
</evidence>
<dbReference type="PANTHER" id="PTHR43592:SF15">
    <property type="entry name" value="CAAX AMINO TERMINAL PROTEASE FAMILY PROTEIN"/>
    <property type="match status" value="1"/>
</dbReference>
<dbReference type="RefSeq" id="WP_092458330.1">
    <property type="nucleotide sequence ID" value="NZ_FPCJ01000001.1"/>
</dbReference>
<dbReference type="STRING" id="1393122.SAMN05660895_0907"/>
<accession>A0A1I7N854</accession>
<dbReference type="GO" id="GO:0004175">
    <property type="term" value="F:endopeptidase activity"/>
    <property type="evidence" value="ECO:0007669"/>
    <property type="project" value="UniProtKB-ARBA"/>
</dbReference>
<organism evidence="3 4">
    <name type="scientific">Thermoflavifilum thermophilum</name>
    <dbReference type="NCBI Taxonomy" id="1393122"/>
    <lineage>
        <taxon>Bacteria</taxon>
        <taxon>Pseudomonadati</taxon>
        <taxon>Bacteroidota</taxon>
        <taxon>Chitinophagia</taxon>
        <taxon>Chitinophagales</taxon>
        <taxon>Chitinophagaceae</taxon>
        <taxon>Thermoflavifilum</taxon>
    </lineage>
</organism>
<keyword evidence="1" id="KW-1133">Transmembrane helix</keyword>
<feature type="transmembrane region" description="Helical" evidence="1">
    <location>
        <begin position="275"/>
        <end position="292"/>
    </location>
</feature>
<feature type="transmembrane region" description="Helical" evidence="1">
    <location>
        <begin position="62"/>
        <end position="82"/>
    </location>
</feature>
<evidence type="ECO:0000259" key="2">
    <source>
        <dbReference type="Pfam" id="PF02517"/>
    </source>
</evidence>
<sequence>MSSKFHYTGYGMQVLILIALTIAGFMLYFLLSMLLLFSHAGFQLIDTKQALTDPRMLGMLKLLQSLSSIMIFLLPALVFAWLADTKPMHWMGLGRSFSLPQLVVVAALMVASLPFIGLTGQWNEQVHLGGRLHQLETWIRNTEKLAEQQTRLLLTTHNVGDYLVNLLMVAVLPGICEEAFFRGALQQLLIRWTGRVTAGVILTAFIFSFLHFQFLGFLPRFILGLMLGYVFVLTRSLWLAMIGHFVNNGVDVTLVYLYQLGWIKTDPMGDSQVTPWVGLLSGVMVIVLLIGLKRLSARHKQRESFF</sequence>
<keyword evidence="1" id="KW-0812">Transmembrane</keyword>
<keyword evidence="4" id="KW-1185">Reference proteome</keyword>
<feature type="transmembrane region" description="Helical" evidence="1">
    <location>
        <begin position="102"/>
        <end position="122"/>
    </location>
</feature>
<protein>
    <recommendedName>
        <fullName evidence="2">CAAX prenyl protease 2/Lysostaphin resistance protein A-like domain-containing protein</fullName>
    </recommendedName>
</protein>
<dbReference type="Proteomes" id="UP000199537">
    <property type="component" value="Unassembled WGS sequence"/>
</dbReference>
<evidence type="ECO:0000313" key="3">
    <source>
        <dbReference type="EMBL" id="SFV30847.1"/>
    </source>
</evidence>
<dbReference type="EMBL" id="FPCJ01000001">
    <property type="protein sequence ID" value="SFV30847.1"/>
    <property type="molecule type" value="Genomic_DNA"/>
</dbReference>
<dbReference type="Pfam" id="PF02517">
    <property type="entry name" value="Rce1-like"/>
    <property type="match status" value="1"/>
</dbReference>
<dbReference type="GO" id="GO:0080120">
    <property type="term" value="P:CAAX-box protein maturation"/>
    <property type="evidence" value="ECO:0007669"/>
    <property type="project" value="UniProtKB-ARBA"/>
</dbReference>
<feature type="transmembrane region" description="Helical" evidence="1">
    <location>
        <begin position="192"/>
        <end position="212"/>
    </location>
</feature>
<feature type="transmembrane region" description="Helical" evidence="1">
    <location>
        <begin position="162"/>
        <end position="180"/>
    </location>
</feature>
<keyword evidence="1" id="KW-0472">Membrane</keyword>
<dbReference type="PANTHER" id="PTHR43592">
    <property type="entry name" value="CAAX AMINO TERMINAL PROTEASE"/>
    <property type="match status" value="1"/>
</dbReference>
<feature type="domain" description="CAAX prenyl protease 2/Lysostaphin resistance protein A-like" evidence="2">
    <location>
        <begin position="162"/>
        <end position="249"/>
    </location>
</feature>
<name>A0A1I7N854_9BACT</name>
<evidence type="ECO:0000313" key="4">
    <source>
        <dbReference type="Proteomes" id="UP000199537"/>
    </source>
</evidence>
<feature type="transmembrane region" description="Helical" evidence="1">
    <location>
        <begin position="218"/>
        <end position="238"/>
    </location>
</feature>
<dbReference type="InterPro" id="IPR003675">
    <property type="entry name" value="Rce1/LyrA-like_dom"/>
</dbReference>
<gene>
    <name evidence="3" type="ORF">SAMN05660895_0907</name>
</gene>
<feature type="transmembrane region" description="Helical" evidence="1">
    <location>
        <begin position="12"/>
        <end position="42"/>
    </location>
</feature>